<dbReference type="GO" id="GO:0007166">
    <property type="term" value="P:cell surface receptor signaling pathway"/>
    <property type="evidence" value="ECO:0007669"/>
    <property type="project" value="TreeGrafter"/>
</dbReference>
<dbReference type="InterPro" id="IPR007110">
    <property type="entry name" value="Ig-like_dom"/>
</dbReference>
<dbReference type="Ensembl" id="ENSBJAT00000021747.1">
    <property type="protein sequence ID" value="ENSBJAP00000021150.1"/>
    <property type="gene ID" value="ENSBJAG00000013792.1"/>
</dbReference>
<dbReference type="PANTHER" id="PTHR23268:SF117">
    <property type="entry name" value="T CELL RECEPTOR BETA VARIABLE 29-1"/>
    <property type="match status" value="1"/>
</dbReference>
<reference evidence="5" key="2">
    <citation type="submission" date="2025-09" db="UniProtKB">
        <authorList>
            <consortium name="Ensembl"/>
        </authorList>
    </citation>
    <scope>IDENTIFICATION</scope>
</reference>
<dbReference type="GO" id="GO:0005886">
    <property type="term" value="C:plasma membrane"/>
    <property type="evidence" value="ECO:0007669"/>
    <property type="project" value="TreeGrafter"/>
</dbReference>
<feature type="domain" description="Ig-like" evidence="4">
    <location>
        <begin position="120"/>
        <end position="205"/>
    </location>
</feature>
<dbReference type="InterPro" id="IPR050413">
    <property type="entry name" value="TCR_beta_variable"/>
</dbReference>
<keyword evidence="3" id="KW-1015">Disulfide bond</keyword>
<sequence>MAHQRGYQRWTVSSLFSAQWPAEILNRAGETVDISCYQNYTTLAYMLWYQQTPRNGLNLVASTSPWMQNSYEEGYNEAKFEINRNHNDHSVMTIKNVTSKDAATYVCAAMRVGNDKIIPPAVAIFSPSKQEIQQKSKATLVCLASGFYPDHLNLVWKVNGAKRTEGVGTDEFSTWNGSTYSLTSRLRISAQEWFNPLNRFECVANFFENGTPESIHKLLYGDAGE</sequence>
<dbReference type="Pfam" id="PF07686">
    <property type="entry name" value="V-set"/>
    <property type="match status" value="1"/>
</dbReference>
<dbReference type="InterPro" id="IPR003599">
    <property type="entry name" value="Ig_sub"/>
</dbReference>
<dbReference type="SMART" id="SM00406">
    <property type="entry name" value="IGv"/>
    <property type="match status" value="1"/>
</dbReference>
<dbReference type="PROSITE" id="PS50835">
    <property type="entry name" value="IG_LIKE"/>
    <property type="match status" value="2"/>
</dbReference>
<keyword evidence="6" id="KW-1185">Reference proteome</keyword>
<dbReference type="CDD" id="cd05769">
    <property type="entry name" value="IgC1_TCR_beta"/>
    <property type="match status" value="1"/>
</dbReference>
<dbReference type="Gene3D" id="2.60.40.10">
    <property type="entry name" value="Immunoglobulins"/>
    <property type="match status" value="2"/>
</dbReference>
<evidence type="ECO:0000256" key="2">
    <source>
        <dbReference type="ARBA" id="ARBA00022859"/>
    </source>
</evidence>
<organism evidence="5 6">
    <name type="scientific">Buteo japonicus</name>
    <dbReference type="NCBI Taxonomy" id="224669"/>
    <lineage>
        <taxon>Eukaryota</taxon>
        <taxon>Metazoa</taxon>
        <taxon>Chordata</taxon>
        <taxon>Craniata</taxon>
        <taxon>Vertebrata</taxon>
        <taxon>Euteleostomi</taxon>
        <taxon>Archelosauria</taxon>
        <taxon>Archosauria</taxon>
        <taxon>Dinosauria</taxon>
        <taxon>Saurischia</taxon>
        <taxon>Theropoda</taxon>
        <taxon>Coelurosauria</taxon>
        <taxon>Aves</taxon>
        <taxon>Neognathae</taxon>
        <taxon>Neoaves</taxon>
        <taxon>Telluraves</taxon>
        <taxon>Accipitrimorphae</taxon>
        <taxon>Accipitriformes</taxon>
        <taxon>Accipitridae</taxon>
        <taxon>Accipitrinae</taxon>
        <taxon>Buteo</taxon>
    </lineage>
</organism>
<dbReference type="SUPFAM" id="SSF48726">
    <property type="entry name" value="Immunoglobulin"/>
    <property type="match status" value="2"/>
</dbReference>
<accession>A0A8C0HQI1</accession>
<protein>
    <recommendedName>
        <fullName evidence="4">Ig-like domain-containing protein</fullName>
    </recommendedName>
</protein>
<dbReference type="Proteomes" id="UP000694555">
    <property type="component" value="Unplaced"/>
</dbReference>
<dbReference type="SMART" id="SM00407">
    <property type="entry name" value="IGc1"/>
    <property type="match status" value="1"/>
</dbReference>
<dbReference type="GO" id="GO:0002376">
    <property type="term" value="P:immune system process"/>
    <property type="evidence" value="ECO:0007669"/>
    <property type="project" value="UniProtKB-KW"/>
</dbReference>
<dbReference type="InterPro" id="IPR013783">
    <property type="entry name" value="Ig-like_fold"/>
</dbReference>
<dbReference type="InterPro" id="IPR013106">
    <property type="entry name" value="Ig_V-set"/>
</dbReference>
<dbReference type="InterPro" id="IPR036179">
    <property type="entry name" value="Ig-like_dom_sf"/>
</dbReference>
<name>A0A8C0HQI1_9AVES</name>
<evidence type="ECO:0000313" key="6">
    <source>
        <dbReference type="Proteomes" id="UP000694555"/>
    </source>
</evidence>
<dbReference type="FunFam" id="2.60.40.10:FF:000283">
    <property type="entry name" value="Immunoglobulin kappa constant"/>
    <property type="match status" value="1"/>
</dbReference>
<proteinExistence type="predicted"/>
<dbReference type="SMART" id="SM00409">
    <property type="entry name" value="IG"/>
    <property type="match status" value="1"/>
</dbReference>
<evidence type="ECO:0000256" key="1">
    <source>
        <dbReference type="ARBA" id="ARBA00022729"/>
    </source>
</evidence>
<dbReference type="AlphaFoldDB" id="A0A8C0HQI1"/>
<dbReference type="InterPro" id="IPR003597">
    <property type="entry name" value="Ig_C1-set"/>
</dbReference>
<evidence type="ECO:0000259" key="4">
    <source>
        <dbReference type="PROSITE" id="PS50835"/>
    </source>
</evidence>
<feature type="domain" description="Ig-like" evidence="4">
    <location>
        <begin position="29"/>
        <end position="109"/>
    </location>
</feature>
<dbReference type="PANTHER" id="PTHR23268">
    <property type="entry name" value="T-CELL RECEPTOR BETA CHAIN"/>
    <property type="match status" value="1"/>
</dbReference>
<evidence type="ECO:0000256" key="3">
    <source>
        <dbReference type="ARBA" id="ARBA00023157"/>
    </source>
</evidence>
<dbReference type="Pfam" id="PF07654">
    <property type="entry name" value="C1-set"/>
    <property type="match status" value="1"/>
</dbReference>
<reference evidence="5" key="1">
    <citation type="submission" date="2025-08" db="UniProtKB">
        <authorList>
            <consortium name="Ensembl"/>
        </authorList>
    </citation>
    <scope>IDENTIFICATION</scope>
</reference>
<evidence type="ECO:0000313" key="5">
    <source>
        <dbReference type="Ensembl" id="ENSBJAP00000021150.1"/>
    </source>
</evidence>
<keyword evidence="1" id="KW-0732">Signal</keyword>
<keyword evidence="2" id="KW-0391">Immunity</keyword>